<keyword evidence="3" id="KW-1185">Reference proteome</keyword>
<gene>
    <name evidence="2" type="ORF">FHG89_03975</name>
</gene>
<feature type="transmembrane region" description="Helical" evidence="1">
    <location>
        <begin position="55"/>
        <end position="72"/>
    </location>
</feature>
<evidence type="ECO:0000256" key="1">
    <source>
        <dbReference type="SAM" id="Phobius"/>
    </source>
</evidence>
<name>A0A5C4QYI9_9ACTN</name>
<dbReference type="AlphaFoldDB" id="A0A5C4QYI9"/>
<evidence type="ECO:0000313" key="3">
    <source>
        <dbReference type="Proteomes" id="UP000306145"/>
    </source>
</evidence>
<dbReference type="RefSeq" id="WP_139582864.1">
    <property type="nucleotide sequence ID" value="NZ_VDFY01000086.1"/>
</dbReference>
<proteinExistence type="predicted"/>
<evidence type="ECO:0000313" key="2">
    <source>
        <dbReference type="EMBL" id="TNH31127.1"/>
    </source>
</evidence>
<dbReference type="EMBL" id="VDFY01000086">
    <property type="protein sequence ID" value="TNH31127.1"/>
    <property type="molecule type" value="Genomic_DNA"/>
</dbReference>
<protein>
    <submittedName>
        <fullName evidence="2">Uncharacterized protein</fullName>
    </submittedName>
</protein>
<sequence>MPGGHRPRPLNPQTPRLVGQHLYCVVNAVPLPLTYELAHRGKGPILEEVVMRQDIAMAVAAIALLVVVVLAGL</sequence>
<keyword evidence="1" id="KW-0812">Transmembrane</keyword>
<reference evidence="2 3" key="1">
    <citation type="submission" date="2019-06" db="EMBL/GenBank/DDBJ databases">
        <title>Micromonospora ordensis sp. nov., isolated from deep marine sediment.</title>
        <authorList>
            <person name="Veyisoglu A."/>
            <person name="Carro L."/>
            <person name="Klenk H.-P."/>
            <person name="Sahin N."/>
        </authorList>
    </citation>
    <scope>NUCLEOTIDE SEQUENCE [LARGE SCALE GENOMIC DNA]</scope>
    <source>
        <strain evidence="2 3">S2509</strain>
    </source>
</reference>
<keyword evidence="1" id="KW-1133">Transmembrane helix</keyword>
<organism evidence="2 3">
    <name type="scientific">Micromonospora orduensis</name>
    <dbReference type="NCBI Taxonomy" id="1420891"/>
    <lineage>
        <taxon>Bacteria</taxon>
        <taxon>Bacillati</taxon>
        <taxon>Actinomycetota</taxon>
        <taxon>Actinomycetes</taxon>
        <taxon>Micromonosporales</taxon>
        <taxon>Micromonosporaceae</taxon>
        <taxon>Micromonospora</taxon>
    </lineage>
</organism>
<accession>A0A5C4QYI9</accession>
<dbReference type="Proteomes" id="UP000306145">
    <property type="component" value="Unassembled WGS sequence"/>
</dbReference>
<comment type="caution">
    <text evidence="2">The sequence shown here is derived from an EMBL/GenBank/DDBJ whole genome shotgun (WGS) entry which is preliminary data.</text>
</comment>
<keyword evidence="1" id="KW-0472">Membrane</keyword>